<keyword evidence="7" id="KW-1185">Reference proteome</keyword>
<evidence type="ECO:0000256" key="2">
    <source>
        <dbReference type="ARBA" id="ARBA00023015"/>
    </source>
</evidence>
<gene>
    <name evidence="6" type="ORF">D5281_18795</name>
</gene>
<keyword evidence="5" id="KW-0804">Transcription</keyword>
<evidence type="ECO:0000256" key="1">
    <source>
        <dbReference type="ARBA" id="ARBA00010641"/>
    </source>
</evidence>
<organism evidence="6 7">
    <name type="scientific">Parablautia muri</name>
    <dbReference type="NCBI Taxonomy" id="2320879"/>
    <lineage>
        <taxon>Bacteria</taxon>
        <taxon>Bacillati</taxon>
        <taxon>Bacillota</taxon>
        <taxon>Clostridia</taxon>
        <taxon>Lachnospirales</taxon>
        <taxon>Lachnospiraceae</taxon>
        <taxon>Parablautia</taxon>
    </lineage>
</organism>
<evidence type="ECO:0000256" key="3">
    <source>
        <dbReference type="ARBA" id="ARBA00023082"/>
    </source>
</evidence>
<keyword evidence="4" id="KW-0238">DNA-binding</keyword>
<dbReference type="PANTHER" id="PTHR43133">
    <property type="entry name" value="RNA POLYMERASE ECF-TYPE SIGMA FACTO"/>
    <property type="match status" value="1"/>
</dbReference>
<dbReference type="InterPro" id="IPR013325">
    <property type="entry name" value="RNA_pol_sigma_r2"/>
</dbReference>
<dbReference type="SUPFAM" id="SSF88946">
    <property type="entry name" value="Sigma2 domain of RNA polymerase sigma factors"/>
    <property type="match status" value="1"/>
</dbReference>
<protein>
    <submittedName>
        <fullName evidence="6">Sigma-70 family RNA polymerase sigma factor</fullName>
    </submittedName>
</protein>
<dbReference type="InterPro" id="IPR013324">
    <property type="entry name" value="RNA_pol_sigma_r3/r4-like"/>
</dbReference>
<dbReference type="Gene3D" id="1.10.10.10">
    <property type="entry name" value="Winged helix-like DNA-binding domain superfamily/Winged helix DNA-binding domain"/>
    <property type="match status" value="1"/>
</dbReference>
<reference evidence="6" key="1">
    <citation type="submission" date="2018-09" db="EMBL/GenBank/DDBJ databases">
        <title>Murine metabolic-syndrome-specific gut microbial biobank.</title>
        <authorList>
            <person name="Liu C."/>
        </authorList>
    </citation>
    <scope>NUCLEOTIDE SEQUENCE</scope>
    <source>
        <strain evidence="6">D42-62</strain>
    </source>
</reference>
<dbReference type="NCBIfam" id="TIGR02937">
    <property type="entry name" value="sigma70-ECF"/>
    <property type="match status" value="1"/>
</dbReference>
<keyword evidence="3" id="KW-0731">Sigma factor</keyword>
<dbReference type="InterPro" id="IPR014284">
    <property type="entry name" value="RNA_pol_sigma-70_dom"/>
</dbReference>
<comment type="caution">
    <text evidence="6">The sequence shown here is derived from an EMBL/GenBank/DDBJ whole genome shotgun (WGS) entry which is preliminary data.</text>
</comment>
<dbReference type="GO" id="GO:0006352">
    <property type="term" value="P:DNA-templated transcription initiation"/>
    <property type="evidence" value="ECO:0007669"/>
    <property type="project" value="InterPro"/>
</dbReference>
<comment type="similarity">
    <text evidence="1">Belongs to the sigma-70 factor family. ECF subfamily.</text>
</comment>
<dbReference type="InterPro" id="IPR036388">
    <property type="entry name" value="WH-like_DNA-bd_sf"/>
</dbReference>
<sequence>MEDYEIICLFWKRDEMAIKHTEVKYGGKLCLLAMKILNSREDTAECVNDTLLKTWNTIPPQKPTYFFAYIAKICRHICFGLLDWKNAQKRNAKIVELTSEMQSCIPDSLSNIDREVESKEIGRLLNIFLSGLAQEKRLIFMRRYWYTDSIHSISQRYDISESKVKTTLFRTRNELEIFLRKEGITLWTVKT</sequence>
<dbReference type="Proteomes" id="UP001154420">
    <property type="component" value="Unassembled WGS sequence"/>
</dbReference>
<name>A0A9X5GT12_9FIRM</name>
<dbReference type="GO" id="GO:0003677">
    <property type="term" value="F:DNA binding"/>
    <property type="evidence" value="ECO:0007669"/>
    <property type="project" value="UniProtKB-KW"/>
</dbReference>
<dbReference type="Gene3D" id="1.10.1740.10">
    <property type="match status" value="1"/>
</dbReference>
<dbReference type="InterPro" id="IPR039425">
    <property type="entry name" value="RNA_pol_sigma-70-like"/>
</dbReference>
<dbReference type="RefSeq" id="WP_160561585.1">
    <property type="nucleotide sequence ID" value="NZ_QZDT01000043.1"/>
</dbReference>
<accession>A0A9X5GT12</accession>
<dbReference type="GO" id="GO:0016987">
    <property type="term" value="F:sigma factor activity"/>
    <property type="evidence" value="ECO:0007669"/>
    <property type="project" value="UniProtKB-KW"/>
</dbReference>
<proteinExistence type="inferred from homology"/>
<dbReference type="EMBL" id="QZDT01000043">
    <property type="protein sequence ID" value="NBJ94568.1"/>
    <property type="molecule type" value="Genomic_DNA"/>
</dbReference>
<evidence type="ECO:0000256" key="4">
    <source>
        <dbReference type="ARBA" id="ARBA00023125"/>
    </source>
</evidence>
<dbReference type="SUPFAM" id="SSF88659">
    <property type="entry name" value="Sigma3 and sigma4 domains of RNA polymerase sigma factors"/>
    <property type="match status" value="1"/>
</dbReference>
<evidence type="ECO:0000256" key="5">
    <source>
        <dbReference type="ARBA" id="ARBA00023163"/>
    </source>
</evidence>
<keyword evidence="2" id="KW-0805">Transcription regulation</keyword>
<evidence type="ECO:0000313" key="7">
    <source>
        <dbReference type="Proteomes" id="UP001154420"/>
    </source>
</evidence>
<dbReference type="AlphaFoldDB" id="A0A9X5GT12"/>
<dbReference type="OrthoDB" id="9808901at2"/>
<evidence type="ECO:0000313" key="6">
    <source>
        <dbReference type="EMBL" id="NBJ94568.1"/>
    </source>
</evidence>
<dbReference type="PANTHER" id="PTHR43133:SF8">
    <property type="entry name" value="RNA POLYMERASE SIGMA FACTOR HI_1459-RELATED"/>
    <property type="match status" value="1"/>
</dbReference>